<accession>A0A3B0UR63</accession>
<feature type="non-terminal residue" evidence="1">
    <location>
        <position position="1"/>
    </location>
</feature>
<dbReference type="EMBL" id="UOET01000148">
    <property type="protein sequence ID" value="VAW27697.1"/>
    <property type="molecule type" value="Genomic_DNA"/>
</dbReference>
<evidence type="ECO:0000313" key="1">
    <source>
        <dbReference type="EMBL" id="VAW27697.1"/>
    </source>
</evidence>
<sequence>NQLLKVIPIETYNQGIYLKNHRIIRLKDDSKIYLVKFANFKIKDEISPEELETNFIRQIILNRRKMKMINQLREDIFNHAIKRKEFEIY</sequence>
<protein>
    <submittedName>
        <fullName evidence="1">Uncharacterized protein</fullName>
    </submittedName>
</protein>
<name>A0A3B0UR63_9ZZZZ</name>
<gene>
    <name evidence="1" type="ORF">MNBD_BACTEROID07-1913</name>
</gene>
<organism evidence="1">
    <name type="scientific">hydrothermal vent metagenome</name>
    <dbReference type="NCBI Taxonomy" id="652676"/>
    <lineage>
        <taxon>unclassified sequences</taxon>
        <taxon>metagenomes</taxon>
        <taxon>ecological metagenomes</taxon>
    </lineage>
</organism>
<reference evidence="1" key="1">
    <citation type="submission" date="2018-06" db="EMBL/GenBank/DDBJ databases">
        <authorList>
            <person name="Zhirakovskaya E."/>
        </authorList>
    </citation>
    <scope>NUCLEOTIDE SEQUENCE</scope>
</reference>
<dbReference type="AlphaFoldDB" id="A0A3B0UR63"/>
<proteinExistence type="predicted"/>